<dbReference type="Proteomes" id="UP001157161">
    <property type="component" value="Unassembled WGS sequence"/>
</dbReference>
<keyword evidence="2" id="KW-1185">Reference proteome</keyword>
<dbReference type="AlphaFoldDB" id="A0AA37XBJ1"/>
<reference evidence="1" key="2">
    <citation type="submission" date="2023-02" db="EMBL/GenBank/DDBJ databases">
        <authorList>
            <person name="Sun Q."/>
            <person name="Mori K."/>
        </authorList>
    </citation>
    <scope>NUCLEOTIDE SEQUENCE</scope>
    <source>
        <strain evidence="1">NBRC 112290</strain>
    </source>
</reference>
<reference evidence="1" key="1">
    <citation type="journal article" date="2014" name="Int. J. Syst. Evol. Microbiol.">
        <title>Complete genome sequence of Corynebacterium casei LMG S-19264T (=DSM 44701T), isolated from a smear-ripened cheese.</title>
        <authorList>
            <consortium name="US DOE Joint Genome Institute (JGI-PGF)"/>
            <person name="Walter F."/>
            <person name="Albersmeier A."/>
            <person name="Kalinowski J."/>
            <person name="Ruckert C."/>
        </authorList>
    </citation>
    <scope>NUCLEOTIDE SEQUENCE</scope>
    <source>
        <strain evidence="1">NBRC 112290</strain>
    </source>
</reference>
<dbReference type="EMBL" id="BSUM01000001">
    <property type="protein sequence ID" value="GMA31094.1"/>
    <property type="molecule type" value="Genomic_DNA"/>
</dbReference>
<gene>
    <name evidence="1" type="ORF">GCM10025875_10860</name>
</gene>
<accession>A0AA37XBJ1</accession>
<organism evidence="1 2">
    <name type="scientific">Litorihabitans aurantiacus</name>
    <dbReference type="NCBI Taxonomy" id="1930061"/>
    <lineage>
        <taxon>Bacteria</taxon>
        <taxon>Bacillati</taxon>
        <taxon>Actinomycetota</taxon>
        <taxon>Actinomycetes</taxon>
        <taxon>Micrococcales</taxon>
        <taxon>Beutenbergiaceae</taxon>
        <taxon>Litorihabitans</taxon>
    </lineage>
</organism>
<name>A0AA37XBJ1_9MICO</name>
<evidence type="ECO:0000313" key="1">
    <source>
        <dbReference type="EMBL" id="GMA31094.1"/>
    </source>
</evidence>
<protein>
    <submittedName>
        <fullName evidence="1">Uncharacterized protein</fullName>
    </submittedName>
</protein>
<proteinExistence type="predicted"/>
<comment type="caution">
    <text evidence="1">The sequence shown here is derived from an EMBL/GenBank/DDBJ whole genome shotgun (WGS) entry which is preliminary data.</text>
</comment>
<sequence>MRQGGPFGYQIFERGVLYDGPDGVHPVVGTFDAEHRARGGGGGSLGYPLGPVSMRGAGNQCQSFERGHLVRLSDQWIVSPHGSWFLAPALAELRTQINQAFPGRDKTTDGTVGDLAHQARVSDHNPDRTACGVVRAFDIDKDLRTGDPQVLAEALTKDPRVAYVIFRSRIYLRTAGAWRPYTGSNPHDSHIHVSLRHGVAYDHAVGSWALS</sequence>
<evidence type="ECO:0000313" key="2">
    <source>
        <dbReference type="Proteomes" id="UP001157161"/>
    </source>
</evidence>